<keyword evidence="2" id="KW-1185">Reference proteome</keyword>
<name>A0AC60NTR3_IXOPE</name>
<sequence length="111" mass="11506">MRSNDALVRRPVSRLAPLRMARRRPGDDAAGGTAASHLRPLCPATLEPSAEGAARVKTNESIGRAAARTGAPGHNLRPSTEGWPPSTRVHGPIHPGPLPVRNKGEAAAGAC</sequence>
<organism evidence="1 2">
    <name type="scientific">Ixodes persulcatus</name>
    <name type="common">Taiga tick</name>
    <dbReference type="NCBI Taxonomy" id="34615"/>
    <lineage>
        <taxon>Eukaryota</taxon>
        <taxon>Metazoa</taxon>
        <taxon>Ecdysozoa</taxon>
        <taxon>Arthropoda</taxon>
        <taxon>Chelicerata</taxon>
        <taxon>Arachnida</taxon>
        <taxon>Acari</taxon>
        <taxon>Parasitiformes</taxon>
        <taxon>Ixodida</taxon>
        <taxon>Ixodoidea</taxon>
        <taxon>Ixodidae</taxon>
        <taxon>Ixodinae</taxon>
        <taxon>Ixodes</taxon>
    </lineage>
</organism>
<protein>
    <submittedName>
        <fullName evidence="1">Uncharacterized protein</fullName>
    </submittedName>
</protein>
<evidence type="ECO:0000313" key="1">
    <source>
        <dbReference type="EMBL" id="KAG0410523.1"/>
    </source>
</evidence>
<reference evidence="1 2" key="1">
    <citation type="journal article" date="2020" name="Cell">
        <title>Large-Scale Comparative Analyses of Tick Genomes Elucidate Their Genetic Diversity and Vector Capacities.</title>
        <authorList>
            <consortium name="Tick Genome and Microbiome Consortium (TIGMIC)"/>
            <person name="Jia N."/>
            <person name="Wang J."/>
            <person name="Shi W."/>
            <person name="Du L."/>
            <person name="Sun Y."/>
            <person name="Zhan W."/>
            <person name="Jiang J.F."/>
            <person name="Wang Q."/>
            <person name="Zhang B."/>
            <person name="Ji P."/>
            <person name="Bell-Sakyi L."/>
            <person name="Cui X.M."/>
            <person name="Yuan T.T."/>
            <person name="Jiang B.G."/>
            <person name="Yang W.F."/>
            <person name="Lam T.T."/>
            <person name="Chang Q.C."/>
            <person name="Ding S.J."/>
            <person name="Wang X.J."/>
            <person name="Zhu J.G."/>
            <person name="Ruan X.D."/>
            <person name="Zhao L."/>
            <person name="Wei J.T."/>
            <person name="Ye R.Z."/>
            <person name="Que T.C."/>
            <person name="Du C.H."/>
            <person name="Zhou Y.H."/>
            <person name="Cheng J.X."/>
            <person name="Dai P.F."/>
            <person name="Guo W.B."/>
            <person name="Han X.H."/>
            <person name="Huang E.J."/>
            <person name="Li L.F."/>
            <person name="Wei W."/>
            <person name="Gao Y.C."/>
            <person name="Liu J.Z."/>
            <person name="Shao H.Z."/>
            <person name="Wang X."/>
            <person name="Wang C.C."/>
            <person name="Yang T.C."/>
            <person name="Huo Q.B."/>
            <person name="Li W."/>
            <person name="Chen H.Y."/>
            <person name="Chen S.E."/>
            <person name="Zhou L.G."/>
            <person name="Ni X.B."/>
            <person name="Tian J.H."/>
            <person name="Sheng Y."/>
            <person name="Liu T."/>
            <person name="Pan Y.S."/>
            <person name="Xia L.Y."/>
            <person name="Li J."/>
            <person name="Zhao F."/>
            <person name="Cao W.C."/>
        </authorList>
    </citation>
    <scope>NUCLEOTIDE SEQUENCE [LARGE SCALE GENOMIC DNA]</scope>
    <source>
        <strain evidence="1">Iper-2018</strain>
    </source>
</reference>
<gene>
    <name evidence="1" type="ORF">HPB47_012381</name>
</gene>
<dbReference type="EMBL" id="JABSTQ010011516">
    <property type="protein sequence ID" value="KAG0410523.1"/>
    <property type="molecule type" value="Genomic_DNA"/>
</dbReference>
<accession>A0AC60NTR3</accession>
<comment type="caution">
    <text evidence="1">The sequence shown here is derived from an EMBL/GenBank/DDBJ whole genome shotgun (WGS) entry which is preliminary data.</text>
</comment>
<evidence type="ECO:0000313" key="2">
    <source>
        <dbReference type="Proteomes" id="UP000805193"/>
    </source>
</evidence>
<dbReference type="Proteomes" id="UP000805193">
    <property type="component" value="Unassembled WGS sequence"/>
</dbReference>
<proteinExistence type="predicted"/>